<name>A0A1X0NG49_9TRYP</name>
<comment type="caution">
    <text evidence="3">The sequence shown here is derived from an EMBL/GenBank/DDBJ whole genome shotgun (WGS) entry which is preliminary data.</text>
</comment>
<feature type="compositionally biased region" description="Low complexity" evidence="1">
    <location>
        <begin position="291"/>
        <end position="310"/>
    </location>
</feature>
<feature type="region of interest" description="Disordered" evidence="1">
    <location>
        <begin position="177"/>
        <end position="310"/>
    </location>
</feature>
<protein>
    <recommendedName>
        <fullName evidence="5">Mucin-associated surface protein (MASP)</fullName>
    </recommendedName>
</protein>
<reference evidence="3 4" key="1">
    <citation type="submission" date="2017-03" db="EMBL/GenBank/DDBJ databases">
        <title>An alternative strategy for trypanosome survival in the mammalian bloodstream revealed through genome and transcriptome analysis of the ubiquitous bovine parasite Trypanosoma (Megatrypanum) theileri.</title>
        <authorList>
            <person name="Kelly S."/>
            <person name="Ivens A."/>
            <person name="Mott A."/>
            <person name="O'Neill E."/>
            <person name="Emms D."/>
            <person name="Macleod O."/>
            <person name="Voorheis P."/>
            <person name="Matthews J."/>
            <person name="Matthews K."/>
            <person name="Carrington M."/>
        </authorList>
    </citation>
    <scope>NUCLEOTIDE SEQUENCE [LARGE SCALE GENOMIC DNA]</scope>
    <source>
        <strain evidence="3">Edinburgh</strain>
    </source>
</reference>
<evidence type="ECO:0000313" key="4">
    <source>
        <dbReference type="Proteomes" id="UP000192257"/>
    </source>
</evidence>
<feature type="signal peptide" evidence="2">
    <location>
        <begin position="1"/>
        <end position="25"/>
    </location>
</feature>
<dbReference type="RefSeq" id="XP_028877564.1">
    <property type="nucleotide sequence ID" value="XM_029031124.1"/>
</dbReference>
<accession>A0A1X0NG49</accession>
<feature type="chain" id="PRO_5012891106" description="Mucin-associated surface protein (MASP)" evidence="2">
    <location>
        <begin position="26"/>
        <end position="355"/>
    </location>
</feature>
<dbReference type="GeneID" id="39990904"/>
<sequence length="355" mass="37725">MMMKMNRVMCVLAVVLCCTCGYTMAAAAEVAPKPNDIEGLYSPWDGEPISSIMECTNGHKENRNMDCTEFLNDRTKWQSERSQRVKQQTSSRVTETRDALGTLQRPSAGSDGHAAGEGETTTGINGDQRSNSHENGRENTVLSAEELKTGKLSIQPGQSENQSPSSAIGNKEEITVLSPHSNNGQSGSGGPHDQETGHQDNRVSQVEEDGKTKTPPIIDDPAGSKSETGTSSNTTQVPNQEPIPPTNDTEEASHMKAGKSTNDNGNPTEHSLVASDTTATGGSKANGNADSPNITNINSEPPTTTPSPLTDVEISTIASTVQRKKANADSSVSPVWMRTTAPLLIMVVLFSVAVY</sequence>
<feature type="compositionally biased region" description="Polar residues" evidence="1">
    <location>
        <begin position="259"/>
        <end position="290"/>
    </location>
</feature>
<dbReference type="AlphaFoldDB" id="A0A1X0NG49"/>
<proteinExistence type="predicted"/>
<feature type="compositionally biased region" description="Polar residues" evidence="1">
    <location>
        <begin position="225"/>
        <end position="239"/>
    </location>
</feature>
<dbReference type="Proteomes" id="UP000192257">
    <property type="component" value="Unassembled WGS sequence"/>
</dbReference>
<keyword evidence="2" id="KW-0732">Signal</keyword>
<keyword evidence="4" id="KW-1185">Reference proteome</keyword>
<gene>
    <name evidence="3" type="ORF">TM35_000671040</name>
</gene>
<feature type="compositionally biased region" description="Basic and acidic residues" evidence="1">
    <location>
        <begin position="192"/>
        <end position="201"/>
    </location>
</feature>
<dbReference type="EMBL" id="NBCO01000067">
    <property type="protein sequence ID" value="ORC83498.1"/>
    <property type="molecule type" value="Genomic_DNA"/>
</dbReference>
<evidence type="ECO:0000313" key="3">
    <source>
        <dbReference type="EMBL" id="ORC83498.1"/>
    </source>
</evidence>
<organism evidence="3 4">
    <name type="scientific">Trypanosoma theileri</name>
    <dbReference type="NCBI Taxonomy" id="67003"/>
    <lineage>
        <taxon>Eukaryota</taxon>
        <taxon>Discoba</taxon>
        <taxon>Euglenozoa</taxon>
        <taxon>Kinetoplastea</taxon>
        <taxon>Metakinetoplastina</taxon>
        <taxon>Trypanosomatida</taxon>
        <taxon>Trypanosomatidae</taxon>
        <taxon>Trypanosoma</taxon>
    </lineage>
</organism>
<evidence type="ECO:0008006" key="5">
    <source>
        <dbReference type="Google" id="ProtNLM"/>
    </source>
</evidence>
<dbReference type="VEuPathDB" id="TriTrypDB:TM35_000671040"/>
<evidence type="ECO:0000256" key="2">
    <source>
        <dbReference type="SAM" id="SignalP"/>
    </source>
</evidence>
<evidence type="ECO:0000256" key="1">
    <source>
        <dbReference type="SAM" id="MobiDB-lite"/>
    </source>
</evidence>
<feature type="region of interest" description="Disordered" evidence="1">
    <location>
        <begin position="75"/>
        <end position="138"/>
    </location>
</feature>